<evidence type="ECO:0000313" key="2">
    <source>
        <dbReference type="EMBL" id="TPE53051.1"/>
    </source>
</evidence>
<evidence type="ECO:0000256" key="1">
    <source>
        <dbReference type="SAM" id="MobiDB-lite"/>
    </source>
</evidence>
<dbReference type="AlphaFoldDB" id="A0A501X0C8"/>
<gene>
    <name evidence="2" type="ORF">FJM51_03225</name>
</gene>
<feature type="region of interest" description="Disordered" evidence="1">
    <location>
        <begin position="44"/>
        <end position="65"/>
    </location>
</feature>
<accession>A0A501X0C8</accession>
<evidence type="ECO:0000313" key="3">
    <source>
        <dbReference type="Proteomes" id="UP000319255"/>
    </source>
</evidence>
<comment type="caution">
    <text evidence="2">The sequence shown here is derived from an EMBL/GenBank/DDBJ whole genome shotgun (WGS) entry which is preliminary data.</text>
</comment>
<name>A0A501X0C8_9RHOB</name>
<sequence>MDETTTQAGRLDGYRKEIAALRAQAARDAEAVRALREALIEARHWHDSRRDDLGKQPPNNDINWRRMEHRDEIDRIDAALAATQPGEPRDEKP</sequence>
<dbReference type="EMBL" id="VFRP01000002">
    <property type="protein sequence ID" value="TPE53051.1"/>
    <property type="molecule type" value="Genomic_DNA"/>
</dbReference>
<dbReference type="Proteomes" id="UP000319255">
    <property type="component" value="Unassembled WGS sequence"/>
</dbReference>
<organism evidence="2 3">
    <name type="scientific">Amaricoccus solimangrovi</name>
    <dbReference type="NCBI Taxonomy" id="2589815"/>
    <lineage>
        <taxon>Bacteria</taxon>
        <taxon>Pseudomonadati</taxon>
        <taxon>Pseudomonadota</taxon>
        <taxon>Alphaproteobacteria</taxon>
        <taxon>Rhodobacterales</taxon>
        <taxon>Paracoccaceae</taxon>
        <taxon>Amaricoccus</taxon>
    </lineage>
</organism>
<proteinExistence type="predicted"/>
<protein>
    <submittedName>
        <fullName evidence="2">Uncharacterized protein</fullName>
    </submittedName>
</protein>
<reference evidence="2 3" key="1">
    <citation type="submission" date="2019-06" db="EMBL/GenBank/DDBJ databases">
        <title>A novel bacterium of genus Amaricoccus, isolated from marine sediment.</title>
        <authorList>
            <person name="Huang H."/>
            <person name="Mo K."/>
            <person name="Hu Y."/>
        </authorList>
    </citation>
    <scope>NUCLEOTIDE SEQUENCE [LARGE SCALE GENOMIC DNA]</scope>
    <source>
        <strain evidence="2 3">HB172011</strain>
    </source>
</reference>
<keyword evidence="3" id="KW-1185">Reference proteome</keyword>
<feature type="compositionally biased region" description="Basic and acidic residues" evidence="1">
    <location>
        <begin position="44"/>
        <end position="54"/>
    </location>
</feature>
<dbReference type="RefSeq" id="WP_140452672.1">
    <property type="nucleotide sequence ID" value="NZ_VFRP01000002.1"/>
</dbReference>